<protein>
    <recommendedName>
        <fullName evidence="5 18">NADH-ubiquinone oxidoreductase chain 2</fullName>
        <ecNumber evidence="4 18">7.1.1.2</ecNumber>
    </recommendedName>
</protein>
<feature type="transmembrane region" description="Helical" evidence="18">
    <location>
        <begin position="297"/>
        <end position="316"/>
    </location>
</feature>
<keyword evidence="6" id="KW-0813">Transport</keyword>
<evidence type="ECO:0000256" key="14">
    <source>
        <dbReference type="ARBA" id="ARBA00023075"/>
    </source>
</evidence>
<feature type="transmembrane region" description="Helical" evidence="18">
    <location>
        <begin position="30"/>
        <end position="46"/>
    </location>
</feature>
<reference evidence="20" key="2">
    <citation type="journal article" date="2020" name="Genomics">
        <title>Contribution to the mitogenome diversity in Delphacinae: Phylogenetic and ecological implications.</title>
        <authorList>
            <person name="Huang Y.-X."/>
            <person name="Ren F.-J."/>
            <person name="Bartlett C.R."/>
            <person name="Wei Y.-S."/>
            <person name="Qin D.-Z."/>
        </authorList>
    </citation>
    <scope>NUCLEOTIDE SEQUENCE</scope>
</reference>
<feature type="transmembrane region" description="Helical" evidence="18">
    <location>
        <begin position="256"/>
        <end position="276"/>
    </location>
</feature>
<dbReference type="GO" id="GO:0006120">
    <property type="term" value="P:mitochondrial electron transport, NADH to ubiquinone"/>
    <property type="evidence" value="ECO:0007669"/>
    <property type="project" value="InterPro"/>
</dbReference>
<evidence type="ECO:0000256" key="18">
    <source>
        <dbReference type="RuleBase" id="RU003403"/>
    </source>
</evidence>
<evidence type="ECO:0000256" key="15">
    <source>
        <dbReference type="ARBA" id="ARBA00023128"/>
    </source>
</evidence>
<comment type="similarity">
    <text evidence="3 18">Belongs to the complex I subunit 2 family.</text>
</comment>
<comment type="function">
    <text evidence="18">Core subunit of the mitochondrial membrane respiratory chain NADH dehydrogenase (Complex I) which catalyzes electron transfer from NADH through the respiratory chain, using ubiquinone as an electron acceptor. Essential for the catalytic activity and assembly of complex I.</text>
</comment>
<keyword evidence="10 18" id="KW-1278">Translocase</keyword>
<evidence type="ECO:0000256" key="12">
    <source>
        <dbReference type="ARBA" id="ARBA00022989"/>
    </source>
</evidence>
<evidence type="ECO:0000256" key="2">
    <source>
        <dbReference type="ARBA" id="ARBA00004448"/>
    </source>
</evidence>
<evidence type="ECO:0000256" key="5">
    <source>
        <dbReference type="ARBA" id="ARBA00021008"/>
    </source>
</evidence>
<feature type="transmembrane region" description="Helical" evidence="18">
    <location>
        <begin position="135"/>
        <end position="152"/>
    </location>
</feature>
<feature type="transmembrane region" description="Helical" evidence="18">
    <location>
        <begin position="225"/>
        <end position="244"/>
    </location>
</feature>
<evidence type="ECO:0000256" key="1">
    <source>
        <dbReference type="ARBA" id="ARBA00003257"/>
    </source>
</evidence>
<sequence length="318" mass="37299">MKLNKSKLIFLNVINLSTLISFSMNNWLTMWILMELTLFMFIPLMSKNKVNDQSMKYFIIQSLSSYLFIFSILMNSINETSPDTLITLISLSMKIGLSPFHLWKPEIMSKLAWKECILLTTLIKITPMILINKIISFKMMVTSLIVNLILSAKSGLNQLSLKKMMAFSSIFNLSWMISSFLISKKILLTFLIMYFFLNYKIMIFFKKNNLIFKNQLLFMSFKPKMNINISFLSISGLPPLTGFYPKLLILNELIKTSTYLSITMILTSLTSIFMYIQMNTFLFTNFFIKKKNNKFHFTKNFSMINFIVFPLMMYVWTN</sequence>
<dbReference type="GO" id="GO:0005743">
    <property type="term" value="C:mitochondrial inner membrane"/>
    <property type="evidence" value="ECO:0007669"/>
    <property type="project" value="UniProtKB-SubCell"/>
</dbReference>
<dbReference type="PANTHER" id="PTHR46552:SF1">
    <property type="entry name" value="NADH-UBIQUINONE OXIDOREDUCTASE CHAIN 2"/>
    <property type="match status" value="1"/>
</dbReference>
<evidence type="ECO:0000256" key="8">
    <source>
        <dbReference type="ARBA" id="ARBA00022692"/>
    </source>
</evidence>
<evidence type="ECO:0000256" key="7">
    <source>
        <dbReference type="ARBA" id="ARBA00022660"/>
    </source>
</evidence>
<proteinExistence type="inferred from homology"/>
<dbReference type="PRINTS" id="PR01436">
    <property type="entry name" value="NADHDHGNASE2"/>
</dbReference>
<gene>
    <name evidence="20" type="primary">ND2</name>
</gene>
<evidence type="ECO:0000256" key="9">
    <source>
        <dbReference type="ARBA" id="ARBA00022792"/>
    </source>
</evidence>
<comment type="subcellular location">
    <subcellularLocation>
        <location evidence="2 18">Mitochondrion inner membrane</location>
        <topology evidence="2 18">Multi-pass membrane protein</topology>
    </subcellularLocation>
</comment>
<dbReference type="AlphaFoldDB" id="A0A7S5DBQ0"/>
<dbReference type="InterPro" id="IPR050175">
    <property type="entry name" value="Complex_I_Subunit_2"/>
</dbReference>
<dbReference type="InterPro" id="IPR001750">
    <property type="entry name" value="ND/Mrp_TM"/>
</dbReference>
<evidence type="ECO:0000256" key="10">
    <source>
        <dbReference type="ARBA" id="ARBA00022967"/>
    </source>
</evidence>
<keyword evidence="7 18" id="KW-0679">Respiratory chain</keyword>
<geneLocation type="mitochondrion" evidence="20"/>
<evidence type="ECO:0000256" key="16">
    <source>
        <dbReference type="ARBA" id="ARBA00023136"/>
    </source>
</evidence>
<accession>A0A7S5DBQ0</accession>
<reference evidence="20" key="1">
    <citation type="submission" date="2018-05" db="EMBL/GenBank/DDBJ databases">
        <authorList>
            <person name="Huang Y."/>
            <person name="Qin D."/>
        </authorList>
    </citation>
    <scope>NUCLEOTIDE SEQUENCE</scope>
</reference>
<keyword evidence="8 18" id="KW-0812">Transmembrane</keyword>
<name>A0A7S5DBQ0_9HEMI</name>
<dbReference type="Pfam" id="PF00361">
    <property type="entry name" value="Proton_antipo_M"/>
    <property type="match status" value="1"/>
</dbReference>
<evidence type="ECO:0000256" key="6">
    <source>
        <dbReference type="ARBA" id="ARBA00022448"/>
    </source>
</evidence>
<dbReference type="GO" id="GO:0008137">
    <property type="term" value="F:NADH dehydrogenase (ubiquinone) activity"/>
    <property type="evidence" value="ECO:0007669"/>
    <property type="project" value="UniProtKB-EC"/>
</dbReference>
<evidence type="ECO:0000256" key="11">
    <source>
        <dbReference type="ARBA" id="ARBA00022982"/>
    </source>
</evidence>
<feature type="transmembrane region" description="Helical" evidence="18">
    <location>
        <begin position="58"/>
        <end position="78"/>
    </location>
</feature>
<organism evidence="20">
    <name type="scientific">Matsumuramata muiri</name>
    <dbReference type="NCBI Taxonomy" id="2850551"/>
    <lineage>
        <taxon>Eukaryota</taxon>
        <taxon>Metazoa</taxon>
        <taxon>Ecdysozoa</taxon>
        <taxon>Arthropoda</taxon>
        <taxon>Hexapoda</taxon>
        <taxon>Insecta</taxon>
        <taxon>Pterygota</taxon>
        <taxon>Neoptera</taxon>
        <taxon>Paraneoptera</taxon>
        <taxon>Hemiptera</taxon>
        <taxon>Auchenorrhyncha</taxon>
        <taxon>Fulgoroidea</taxon>
        <taxon>Delphacidae</taxon>
        <taxon>Delphacinae</taxon>
        <taxon>Matsumuramata</taxon>
    </lineage>
</organism>
<dbReference type="EC" id="7.1.1.2" evidence="4 18"/>
<dbReference type="PANTHER" id="PTHR46552">
    <property type="entry name" value="NADH-UBIQUINONE OXIDOREDUCTASE CHAIN 2"/>
    <property type="match status" value="1"/>
</dbReference>
<evidence type="ECO:0000256" key="3">
    <source>
        <dbReference type="ARBA" id="ARBA00007012"/>
    </source>
</evidence>
<keyword evidence="13 18" id="KW-0520">NAD</keyword>
<comment type="catalytic activity">
    <reaction evidence="17 18">
        <text>a ubiquinone + NADH + 5 H(+)(in) = a ubiquinol + NAD(+) + 4 H(+)(out)</text>
        <dbReference type="Rhea" id="RHEA:29091"/>
        <dbReference type="Rhea" id="RHEA-COMP:9565"/>
        <dbReference type="Rhea" id="RHEA-COMP:9566"/>
        <dbReference type="ChEBI" id="CHEBI:15378"/>
        <dbReference type="ChEBI" id="CHEBI:16389"/>
        <dbReference type="ChEBI" id="CHEBI:17976"/>
        <dbReference type="ChEBI" id="CHEBI:57540"/>
        <dbReference type="ChEBI" id="CHEBI:57945"/>
        <dbReference type="EC" id="7.1.1.2"/>
    </reaction>
</comment>
<evidence type="ECO:0000313" key="20">
    <source>
        <dbReference type="EMBL" id="QBZ38147.1"/>
    </source>
</evidence>
<evidence type="ECO:0000256" key="4">
    <source>
        <dbReference type="ARBA" id="ARBA00012944"/>
    </source>
</evidence>
<evidence type="ECO:0000259" key="19">
    <source>
        <dbReference type="Pfam" id="PF00361"/>
    </source>
</evidence>
<feature type="domain" description="NADH:quinone oxidoreductase/Mrp antiporter transmembrane" evidence="19">
    <location>
        <begin position="25"/>
        <end position="268"/>
    </location>
</feature>
<comment type="function">
    <text evidence="1">Core subunit of the mitochondrial membrane respiratory chain NADH dehydrogenase (Complex I) that is believed to belong to the minimal assembly required for catalysis. Complex I functions in the transfer of electrons from NADH to the respiratory chain. The immediate electron acceptor for the enzyme is believed to be ubiquinone.</text>
</comment>
<keyword evidence="9 18" id="KW-0999">Mitochondrion inner membrane</keyword>
<keyword evidence="12 18" id="KW-1133">Transmembrane helix</keyword>
<keyword evidence="11 18" id="KW-0249">Electron transport</keyword>
<keyword evidence="15 18" id="KW-0496">Mitochondrion</keyword>
<keyword evidence="16 18" id="KW-0472">Membrane</keyword>
<dbReference type="EMBL" id="MH293465">
    <property type="protein sequence ID" value="QBZ38147.1"/>
    <property type="molecule type" value="Genomic_DNA"/>
</dbReference>
<evidence type="ECO:0000256" key="13">
    <source>
        <dbReference type="ARBA" id="ARBA00023027"/>
    </source>
</evidence>
<dbReference type="InterPro" id="IPR003917">
    <property type="entry name" value="NADH_UbQ_OxRdtase_chain2"/>
</dbReference>
<keyword evidence="14 18" id="KW-0830">Ubiquinone</keyword>
<evidence type="ECO:0000256" key="17">
    <source>
        <dbReference type="ARBA" id="ARBA00049551"/>
    </source>
</evidence>